<accession>A0A5C9A2Q2</accession>
<proteinExistence type="predicted"/>
<feature type="domain" description="ThuA-like" evidence="1">
    <location>
        <begin position="36"/>
        <end position="260"/>
    </location>
</feature>
<dbReference type="Proteomes" id="UP000321933">
    <property type="component" value="Unassembled WGS sequence"/>
</dbReference>
<dbReference type="InterPro" id="IPR029062">
    <property type="entry name" value="Class_I_gatase-like"/>
</dbReference>
<organism evidence="2 3">
    <name type="scientific">Parahaliea aestuarii</name>
    <dbReference type="NCBI Taxonomy" id="1852021"/>
    <lineage>
        <taxon>Bacteria</taxon>
        <taxon>Pseudomonadati</taxon>
        <taxon>Pseudomonadota</taxon>
        <taxon>Gammaproteobacteria</taxon>
        <taxon>Cellvibrionales</taxon>
        <taxon>Halieaceae</taxon>
        <taxon>Parahaliea</taxon>
    </lineage>
</organism>
<dbReference type="RefSeq" id="WP_148062878.1">
    <property type="nucleotide sequence ID" value="NZ_VRYZ01000001.1"/>
</dbReference>
<dbReference type="AlphaFoldDB" id="A0A5C9A2Q2"/>
<dbReference type="OrthoDB" id="109511at2"/>
<name>A0A5C9A2Q2_9GAMM</name>
<evidence type="ECO:0000313" key="3">
    <source>
        <dbReference type="Proteomes" id="UP000321933"/>
    </source>
</evidence>
<keyword evidence="3" id="KW-1185">Reference proteome</keyword>
<dbReference type="EMBL" id="VRYZ01000001">
    <property type="protein sequence ID" value="TXS95038.1"/>
    <property type="molecule type" value="Genomic_DNA"/>
</dbReference>
<reference evidence="2 3" key="1">
    <citation type="submission" date="2019-08" db="EMBL/GenBank/DDBJ databases">
        <title>Parahaliea maris sp. nov., isolated from the surface seawater.</title>
        <authorList>
            <person name="Liu Y."/>
        </authorList>
    </citation>
    <scope>NUCLEOTIDE SEQUENCE [LARGE SCALE GENOMIC DNA]</scope>
    <source>
        <strain evidence="2 3">S2-26</strain>
    </source>
</reference>
<dbReference type="Pfam" id="PF06283">
    <property type="entry name" value="ThuA"/>
    <property type="match status" value="1"/>
</dbReference>
<protein>
    <submittedName>
        <fullName evidence="2">ThuA domain-containing protein</fullName>
    </submittedName>
</protein>
<comment type="caution">
    <text evidence="2">The sequence shown here is derived from an EMBL/GenBank/DDBJ whole genome shotgun (WGS) entry which is preliminary data.</text>
</comment>
<dbReference type="InterPro" id="IPR029010">
    <property type="entry name" value="ThuA-like"/>
</dbReference>
<sequence>MSVIDYQSPLRALVSVKGHPYPRDAFFQVFEDMPGLSYTAVEQPASQVLMTPEHAADYDVIVLYDMPGIDFSTQPPQLVAPPVRFQQKFLDLLEQGKGVVFLHHAIAGWPLWPEYAEIVGGRFLYLPGELRGKPCEDSGYRHEVTYNAQVLAHHPVTLGVEQGFEITDELYLYQVFHDDVIPLLSSDFSFDRDHFYSATRAVSGEMYSREGWHPPSGSHLLGWVKHYRNSPIVYLQMGDAQAAYDNPAYRTLLDNALRWASSTAASEWARERHAARGNGGSTAGATV</sequence>
<evidence type="ECO:0000259" key="1">
    <source>
        <dbReference type="Pfam" id="PF06283"/>
    </source>
</evidence>
<dbReference type="SUPFAM" id="SSF52317">
    <property type="entry name" value="Class I glutamine amidotransferase-like"/>
    <property type="match status" value="1"/>
</dbReference>
<dbReference type="Gene3D" id="3.40.50.880">
    <property type="match status" value="1"/>
</dbReference>
<evidence type="ECO:0000313" key="2">
    <source>
        <dbReference type="EMBL" id="TXS95038.1"/>
    </source>
</evidence>
<gene>
    <name evidence="2" type="ORF">FVW59_03835</name>
</gene>